<reference evidence="7 8" key="1">
    <citation type="submission" date="2006-11" db="EMBL/GenBank/DDBJ databases">
        <authorList>
            <person name="Giovannoni S."/>
            <person name="Vergin K."/>
            <person name="Ferriera S."/>
            <person name="Johnson J."/>
            <person name="Kravitz S."/>
            <person name="Beeson K."/>
            <person name="Sutton G."/>
            <person name="Rogers Y.-H."/>
            <person name="Friedman R."/>
            <person name="Frazier M."/>
            <person name="Venter J.C."/>
        </authorList>
    </citation>
    <scope>NUCLEOTIDE SEQUENCE [LARGE SCALE GENOMIC DNA]</scope>
    <source>
        <strain evidence="7 8">HTCC2181</strain>
    </source>
</reference>
<feature type="binding site" evidence="4">
    <location>
        <position position="151"/>
    </location>
    <ligand>
        <name>substrate</name>
    </ligand>
</feature>
<dbReference type="AlphaFoldDB" id="A0P6Q8"/>
<protein>
    <submittedName>
        <fullName evidence="7">Putative citrate lyase</fullName>
    </submittedName>
</protein>
<dbReference type="InterPro" id="IPR040186">
    <property type="entry name" value="Citramalyl-CoA_lyase"/>
</dbReference>
<name>A0P6Q8_9PROT</name>
<keyword evidence="8" id="KW-1185">Reference proteome</keyword>
<evidence type="ECO:0000313" key="7">
    <source>
        <dbReference type="EMBL" id="EAV47218.1"/>
    </source>
</evidence>
<evidence type="ECO:0000256" key="5">
    <source>
        <dbReference type="PIRSR" id="PIRSR015582-2"/>
    </source>
</evidence>
<feature type="binding site" evidence="5">
    <location>
        <position position="177"/>
    </location>
    <ligand>
        <name>Mg(2+)</name>
        <dbReference type="ChEBI" id="CHEBI:18420"/>
    </ligand>
</feature>
<dbReference type="InterPro" id="IPR005000">
    <property type="entry name" value="Aldolase/citrate-lyase_domain"/>
</dbReference>
<feature type="domain" description="HpcH/HpaI aldolase/citrate lyase" evidence="6">
    <location>
        <begin position="51"/>
        <end position="241"/>
    </location>
</feature>
<dbReference type="Gene3D" id="3.20.20.60">
    <property type="entry name" value="Phosphoenolpyruvate-binding domains"/>
    <property type="match status" value="1"/>
</dbReference>
<feature type="binding site" evidence="4">
    <location>
        <position position="86"/>
    </location>
    <ligand>
        <name>substrate</name>
    </ligand>
</feature>
<dbReference type="GO" id="GO:0047777">
    <property type="term" value="F:(S)-citramalyl-CoA lyase activity"/>
    <property type="evidence" value="ECO:0007669"/>
    <property type="project" value="TreeGrafter"/>
</dbReference>
<dbReference type="PIRSF" id="PIRSF015582">
    <property type="entry name" value="Cit_lyase_B"/>
    <property type="match status" value="1"/>
</dbReference>
<evidence type="ECO:0000256" key="3">
    <source>
        <dbReference type="ARBA" id="ARBA00022842"/>
    </source>
</evidence>
<proteinExistence type="predicted"/>
<keyword evidence="2 5" id="KW-0479">Metal-binding</keyword>
<dbReference type="InterPro" id="IPR011206">
    <property type="entry name" value="Citrate_lyase_beta/mcl1/mcl2"/>
</dbReference>
<keyword evidence="3 5" id="KW-0460">Magnesium</keyword>
<dbReference type="OrthoDB" id="8481499at2"/>
<dbReference type="Pfam" id="PF03328">
    <property type="entry name" value="HpcH_HpaI"/>
    <property type="match status" value="1"/>
</dbReference>
<evidence type="ECO:0000256" key="4">
    <source>
        <dbReference type="PIRSR" id="PIRSR015582-1"/>
    </source>
</evidence>
<dbReference type="InterPro" id="IPR040442">
    <property type="entry name" value="Pyrv_kinase-like_dom_sf"/>
</dbReference>
<dbReference type="InterPro" id="IPR015813">
    <property type="entry name" value="Pyrv/PenolPyrv_kinase-like_dom"/>
</dbReference>
<accession>A0P6Q8</accession>
<comment type="cofactor">
    <cofactor evidence="1">
        <name>Mg(2+)</name>
        <dbReference type="ChEBI" id="CHEBI:18420"/>
    </cofactor>
</comment>
<dbReference type="EMBL" id="AAUX01000001">
    <property type="protein sequence ID" value="EAV47218.1"/>
    <property type="molecule type" value="Genomic_DNA"/>
</dbReference>
<evidence type="ECO:0000259" key="6">
    <source>
        <dbReference type="Pfam" id="PF03328"/>
    </source>
</evidence>
<evidence type="ECO:0000313" key="8">
    <source>
        <dbReference type="Proteomes" id="UP000054262"/>
    </source>
</evidence>
<keyword evidence="7" id="KW-0456">Lyase</keyword>
<comment type="caution">
    <text evidence="7">The sequence shown here is derived from an EMBL/GenBank/DDBJ whole genome shotgun (WGS) entry which is preliminary data.</text>
</comment>
<gene>
    <name evidence="7" type="ORF">MB2181_04055</name>
</gene>
<evidence type="ECO:0000256" key="2">
    <source>
        <dbReference type="ARBA" id="ARBA00022723"/>
    </source>
</evidence>
<dbReference type="Gene3D" id="6.10.140.960">
    <property type="match status" value="1"/>
</dbReference>
<dbReference type="GO" id="GO:0106064">
    <property type="term" value="P:regulation of cobalamin metabolic process"/>
    <property type="evidence" value="ECO:0007669"/>
    <property type="project" value="TreeGrafter"/>
</dbReference>
<dbReference type="SUPFAM" id="SSF51621">
    <property type="entry name" value="Phosphoenolpyruvate/pyruvate domain"/>
    <property type="match status" value="1"/>
</dbReference>
<feature type="binding site" evidence="5">
    <location>
        <position position="151"/>
    </location>
    <ligand>
        <name>Mg(2+)</name>
        <dbReference type="ChEBI" id="CHEBI:18420"/>
    </ligand>
</feature>
<dbReference type="PANTHER" id="PTHR11105">
    <property type="entry name" value="CITRATE LYASE SUBUNIT BETA-RELATED"/>
    <property type="match status" value="1"/>
</dbReference>
<dbReference type="GO" id="GO:0046872">
    <property type="term" value="F:metal ion binding"/>
    <property type="evidence" value="ECO:0007669"/>
    <property type="project" value="UniProtKB-KW"/>
</dbReference>
<evidence type="ECO:0000256" key="1">
    <source>
        <dbReference type="ARBA" id="ARBA00001946"/>
    </source>
</evidence>
<sequence>MNLVHPNDALFQGEKPFPVIPACEHFAGSEKLITKALSFQDDLGPIFDITCDCEDGAAAGQEKDHAEMIVRVLSSDLNKYKMAGVRIHDYTHPSWKADVDIIVKGIGSFVSYITIPKSTDVEQVEEMVTYIKKQAVFYGVNRIIPIHVLIETHGALKDVHKIAAIEWIQVLDFGLMDFVSGHHGAIPASAMRSPGQFDHHLLSRAKAELVAAAIGHGIVPAHNVTLDLKNTETTHGDAKRARNEFGFMRMWSIYPTQITAIVDAMKPDFSEVLDGAQILLQAQKANWGPIQYDGELHDRATYRYFWEILQAAKLSGMDLPKEIDDTFFEPVS</sequence>
<organism evidence="7 8">
    <name type="scientific">Methylophilales bacterium HTCC2181</name>
    <dbReference type="NCBI Taxonomy" id="383631"/>
    <lineage>
        <taxon>Bacteria</taxon>
        <taxon>Pseudomonadati</taxon>
        <taxon>Pseudomonadota</taxon>
        <taxon>Betaproteobacteria</taxon>
        <taxon>Nitrosomonadales</taxon>
        <taxon>OM43 clade</taxon>
    </lineage>
</organism>
<dbReference type="Proteomes" id="UP000054262">
    <property type="component" value="Unassembled WGS sequence"/>
</dbReference>
<dbReference type="PANTHER" id="PTHR11105:SF0">
    <property type="entry name" value="CITRAMALYL-COA LYASE, MITOCHONDRIAL"/>
    <property type="match status" value="1"/>
</dbReference>